<feature type="region of interest" description="Disordered" evidence="1">
    <location>
        <begin position="201"/>
        <end position="230"/>
    </location>
</feature>
<name>A0AAD9VDW4_ACRCE</name>
<evidence type="ECO:0000313" key="2">
    <source>
        <dbReference type="EMBL" id="KAK2570437.1"/>
    </source>
</evidence>
<reference evidence="2" key="1">
    <citation type="journal article" date="2023" name="G3 (Bethesda)">
        <title>Whole genome assembly and annotation of the endangered Caribbean coral Acropora cervicornis.</title>
        <authorList>
            <person name="Selwyn J.D."/>
            <person name="Vollmer S.V."/>
        </authorList>
    </citation>
    <scope>NUCLEOTIDE SEQUENCE</scope>
    <source>
        <strain evidence="2">K2</strain>
    </source>
</reference>
<sequence length="230" mass="26772">MPPKSLATWPLGTALYTSWTKRRSSFKQKETHINQWDFFTHYQCPFGVFKGCVPLWIRKKKIVAVDAALQELRKELITSSWDIHRRIAQIKSQFGTCSMKCVLLYPVMDDYQFPLVPNSNKKDNQNQWGLLRSITTTLRFWKECVIEIRKKSLAVTLIFKNKRKLVKNYLGHPLYDRMILNICTSDIFWPQLCKLIPTLSSKKSPVSDRDGTSKEALGSPKRWHSMAMTG</sequence>
<dbReference type="EMBL" id="JARQWQ010000008">
    <property type="protein sequence ID" value="KAK2570437.1"/>
    <property type="molecule type" value="Genomic_DNA"/>
</dbReference>
<evidence type="ECO:0000313" key="3">
    <source>
        <dbReference type="Proteomes" id="UP001249851"/>
    </source>
</evidence>
<protein>
    <submittedName>
        <fullName evidence="2">Uncharacterized protein</fullName>
    </submittedName>
</protein>
<organism evidence="2 3">
    <name type="scientific">Acropora cervicornis</name>
    <name type="common">Staghorn coral</name>
    <dbReference type="NCBI Taxonomy" id="6130"/>
    <lineage>
        <taxon>Eukaryota</taxon>
        <taxon>Metazoa</taxon>
        <taxon>Cnidaria</taxon>
        <taxon>Anthozoa</taxon>
        <taxon>Hexacorallia</taxon>
        <taxon>Scleractinia</taxon>
        <taxon>Astrocoeniina</taxon>
        <taxon>Acroporidae</taxon>
        <taxon>Acropora</taxon>
    </lineage>
</organism>
<comment type="caution">
    <text evidence="2">The sequence shown here is derived from an EMBL/GenBank/DDBJ whole genome shotgun (WGS) entry which is preliminary data.</text>
</comment>
<dbReference type="AlphaFoldDB" id="A0AAD9VDW4"/>
<evidence type="ECO:0000256" key="1">
    <source>
        <dbReference type="SAM" id="MobiDB-lite"/>
    </source>
</evidence>
<gene>
    <name evidence="2" type="ORF">P5673_005254</name>
</gene>
<reference evidence="2" key="2">
    <citation type="journal article" date="2023" name="Science">
        <title>Genomic signatures of disease resistance in endangered staghorn corals.</title>
        <authorList>
            <person name="Vollmer S.V."/>
            <person name="Selwyn J.D."/>
            <person name="Despard B.A."/>
            <person name="Roesel C.L."/>
        </authorList>
    </citation>
    <scope>NUCLEOTIDE SEQUENCE</scope>
    <source>
        <strain evidence="2">K2</strain>
    </source>
</reference>
<proteinExistence type="predicted"/>
<accession>A0AAD9VDW4</accession>
<dbReference type="Proteomes" id="UP001249851">
    <property type="component" value="Unassembled WGS sequence"/>
</dbReference>
<keyword evidence="3" id="KW-1185">Reference proteome</keyword>